<dbReference type="RefSeq" id="WP_087912700.1">
    <property type="nucleotide sequence ID" value="NZ_CP017065.1"/>
</dbReference>
<dbReference type="PANTHER" id="PTHR39426:SF1">
    <property type="entry name" value="HOMOLOGY TO DEATH-ON-CURING PROTEIN OF PHAGE P1"/>
    <property type="match status" value="1"/>
</dbReference>
<evidence type="ECO:0000313" key="5">
    <source>
        <dbReference type="Proteomes" id="UP001303564"/>
    </source>
</evidence>
<accession>A0AAN1KF11</accession>
<dbReference type="AlphaFoldDB" id="A0AAN1KF11"/>
<name>A0AAN1KF11_LACCA</name>
<protein>
    <submittedName>
        <fullName evidence="2">Death-on-curing protein</fullName>
    </submittedName>
    <submittedName>
        <fullName evidence="3">Type II toxin-antitoxin system death-on-curing family toxin</fullName>
    </submittedName>
</protein>
<dbReference type="NCBIfam" id="TIGR01550">
    <property type="entry name" value="DOC_P1"/>
    <property type="match status" value="1"/>
</dbReference>
<proteinExistence type="predicted"/>
<dbReference type="Pfam" id="PF02661">
    <property type="entry name" value="Fic"/>
    <property type="match status" value="1"/>
</dbReference>
<dbReference type="Gene3D" id="1.20.120.1870">
    <property type="entry name" value="Fic/DOC protein, Fido domain"/>
    <property type="match status" value="1"/>
</dbReference>
<dbReference type="InterPro" id="IPR003812">
    <property type="entry name" value="Fido"/>
</dbReference>
<evidence type="ECO:0000313" key="3">
    <source>
        <dbReference type="EMBL" id="WNX26914.1"/>
    </source>
</evidence>
<dbReference type="Proteomes" id="UP000195609">
    <property type="component" value="Chromosome"/>
</dbReference>
<dbReference type="PROSITE" id="PS51459">
    <property type="entry name" value="FIDO"/>
    <property type="match status" value="1"/>
</dbReference>
<evidence type="ECO:0000313" key="4">
    <source>
        <dbReference type="Proteomes" id="UP000195609"/>
    </source>
</evidence>
<dbReference type="InterPro" id="IPR036597">
    <property type="entry name" value="Fido-like_dom_sf"/>
</dbReference>
<dbReference type="InterPro" id="IPR053737">
    <property type="entry name" value="Type_II_TA_Toxin"/>
</dbReference>
<reference evidence="3 5" key="2">
    <citation type="submission" date="2023-09" db="EMBL/GenBank/DDBJ databases">
        <title>Genomic characteristic of L. casei group strains isolated from clinical sources.</title>
        <authorList>
            <person name="Jarocki P."/>
        </authorList>
    </citation>
    <scope>NUCLEOTIDE SEQUENCE [LARGE SCALE GENOMIC DNA]</scope>
    <source>
        <strain evidence="3 5">LMG 24099</strain>
    </source>
</reference>
<dbReference type="GO" id="GO:0016301">
    <property type="term" value="F:kinase activity"/>
    <property type="evidence" value="ECO:0007669"/>
    <property type="project" value="InterPro"/>
</dbReference>
<organism evidence="2 4">
    <name type="scientific">Lacticaseibacillus casei</name>
    <name type="common">Lactobacillus casei</name>
    <dbReference type="NCBI Taxonomy" id="1582"/>
    <lineage>
        <taxon>Bacteria</taxon>
        <taxon>Bacillati</taxon>
        <taxon>Bacillota</taxon>
        <taxon>Bacilli</taxon>
        <taxon>Lactobacillales</taxon>
        <taxon>Lactobacillaceae</taxon>
        <taxon>Lacticaseibacillus</taxon>
    </lineage>
</organism>
<gene>
    <name evidence="2" type="ORF">BGL52_11120</name>
    <name evidence="3" type="ORF">RWA16_10890</name>
</gene>
<evidence type="ECO:0000259" key="1">
    <source>
        <dbReference type="PROSITE" id="PS51459"/>
    </source>
</evidence>
<keyword evidence="5" id="KW-1185">Reference proteome</keyword>
<sequence>MEYLTQNEIIAINAITQTAQHQQPSIRDAEALDYIVKSARQEAFGNLLYDTIEKLAAFYFVKLIKKHVFNDANKRTAYTAIFLFLERNNYRLPSSKEFQLQFAELAIAIASTDGESEALWNSVKSFFTQNISLVDSSDA</sequence>
<dbReference type="EMBL" id="CP017065">
    <property type="protein sequence ID" value="ARY92276.1"/>
    <property type="molecule type" value="Genomic_DNA"/>
</dbReference>
<reference evidence="2 4" key="1">
    <citation type="journal article" date="2017" name="Front. Immunol.">
        <title>Complete Genome Sequence of Lactobacillus casei LC5, a Potential Probiotics for Atopic Dermatitis.</title>
        <authorList>
            <person name="Kang J."/>
            <person name="Chung W.H."/>
            <person name="Lim T.J."/>
            <person name="Whon T.W."/>
            <person name="Lim S."/>
            <person name="Nam Y.D."/>
        </authorList>
    </citation>
    <scope>NUCLEOTIDE SEQUENCE [LARGE SCALE GENOMIC DNA]</scope>
    <source>
        <strain evidence="2 4">LC5</strain>
    </source>
</reference>
<dbReference type="PANTHER" id="PTHR39426">
    <property type="entry name" value="HOMOLOGY TO DEATH-ON-CURING PROTEIN OF PHAGE P1"/>
    <property type="match status" value="1"/>
</dbReference>
<dbReference type="InterPro" id="IPR006440">
    <property type="entry name" value="Doc"/>
</dbReference>
<dbReference type="Proteomes" id="UP001303564">
    <property type="component" value="Chromosome"/>
</dbReference>
<dbReference type="SUPFAM" id="SSF140931">
    <property type="entry name" value="Fic-like"/>
    <property type="match status" value="1"/>
</dbReference>
<dbReference type="EMBL" id="CP136128">
    <property type="protein sequence ID" value="WNX26914.1"/>
    <property type="molecule type" value="Genomic_DNA"/>
</dbReference>
<feature type="domain" description="Fido" evidence="1">
    <location>
        <begin position="4"/>
        <end position="129"/>
    </location>
</feature>
<evidence type="ECO:0000313" key="2">
    <source>
        <dbReference type="EMBL" id="ARY92276.1"/>
    </source>
</evidence>